<sequence length="113" mass="12337">MCRVMTHVANPAIENVRQRNGLAEAAAAASASAAAAAVTRTEYRVRFSRTRQRTFVPTSARSERQYVLDPSGVVPSAHPSIPYRAVPYIRTFRTTTYCLPSQSSDGHARMAAP</sequence>
<comment type="caution">
    <text evidence="1">The sequence shown here is derived from an EMBL/GenBank/DDBJ whole genome shotgun (WGS) entry which is preliminary data.</text>
</comment>
<evidence type="ECO:0000313" key="2">
    <source>
        <dbReference type="Proteomes" id="UP001165080"/>
    </source>
</evidence>
<keyword evidence="2" id="KW-1185">Reference proteome</keyword>
<accession>A0A9W6BI91</accession>
<gene>
    <name evidence="1" type="primary">PLEST003896</name>
    <name evidence="1" type="ORF">PLESTB_000581400</name>
</gene>
<dbReference type="AlphaFoldDB" id="A0A9W6BI91"/>
<organism evidence="1 2">
    <name type="scientific">Pleodorina starrii</name>
    <dbReference type="NCBI Taxonomy" id="330485"/>
    <lineage>
        <taxon>Eukaryota</taxon>
        <taxon>Viridiplantae</taxon>
        <taxon>Chlorophyta</taxon>
        <taxon>core chlorophytes</taxon>
        <taxon>Chlorophyceae</taxon>
        <taxon>CS clade</taxon>
        <taxon>Chlamydomonadales</taxon>
        <taxon>Volvocaceae</taxon>
        <taxon>Pleodorina</taxon>
    </lineage>
</organism>
<reference evidence="1 2" key="1">
    <citation type="journal article" date="2023" name="Commun. Biol.">
        <title>Reorganization of the ancestral sex-determining regions during the evolution of trioecy in Pleodorina starrii.</title>
        <authorList>
            <person name="Takahashi K."/>
            <person name="Suzuki S."/>
            <person name="Kawai-Toyooka H."/>
            <person name="Yamamoto K."/>
            <person name="Hamaji T."/>
            <person name="Ootsuki R."/>
            <person name="Yamaguchi H."/>
            <person name="Kawachi M."/>
            <person name="Higashiyama T."/>
            <person name="Nozaki H."/>
        </authorList>
    </citation>
    <scope>NUCLEOTIDE SEQUENCE [LARGE SCALE GENOMIC DNA]</scope>
    <source>
        <strain evidence="1 2">NIES-4479</strain>
    </source>
</reference>
<dbReference type="Proteomes" id="UP001165080">
    <property type="component" value="Unassembled WGS sequence"/>
</dbReference>
<name>A0A9W6BI91_9CHLO</name>
<protein>
    <submittedName>
        <fullName evidence="1">Uncharacterized protein</fullName>
    </submittedName>
</protein>
<proteinExistence type="predicted"/>
<evidence type="ECO:0000313" key="1">
    <source>
        <dbReference type="EMBL" id="GLC52087.1"/>
    </source>
</evidence>
<dbReference type="EMBL" id="BRXU01000005">
    <property type="protein sequence ID" value="GLC52087.1"/>
    <property type="molecule type" value="Genomic_DNA"/>
</dbReference>